<name>A0A1H2YU05_HALVA</name>
<protein>
    <submittedName>
        <fullName evidence="4">Uncharacterized conserved protein</fullName>
    </submittedName>
</protein>
<evidence type="ECO:0000259" key="3">
    <source>
        <dbReference type="Pfam" id="PF07705"/>
    </source>
</evidence>
<feature type="compositionally biased region" description="Polar residues" evidence="1">
    <location>
        <begin position="1256"/>
        <end position="1274"/>
    </location>
</feature>
<sequence>MFEWGSRGAGDRGVSHVLGVVLLASAVIIGAILIVQVGQQTIEDINGDANVELAEEVMLSVDQSFQRSDGDESVEIPDRVRSDVAVADNATYNLTLNGRSACSTGNRSLQTIRYQKNGQQVGYQGGGVWRMTESGATMSSPPAVDYDEGALSLSFANISGQRIDGNSLSVRSNATNRRSHEAALQMALYTDASYEDARSGSVSSPTQECLPTRVTNATLTVDNSSYARAWADWAASTYDDKYVDVSPSSAEPGETVRIRFALGDVSDPQFDVDNVSVQPDTANPGEAVVTASVTNTGGLKDTQDITLKHNRSGSPSEVTETVTLVGDESATVTQSVDVTDAKPHNFTVKSTQDTEYEVIEYTTVPGSPSLEITSTTVPATARLNQVPSSTVTVTNTGEMTADKDVVFRVNGSVNATRTVLVDPGESRTIDFGPSMPTDEKGTYDLEVRTDDDSYSQYSDDGHYFVVGDAGVFEITSVTPPAGVESGDTATVEATIENTGDIRKSATVEIRIKNATSGNVVASETTTLDLDGTRRGTESGTASVTSSSITVDSPQHYTYVVDTPDDTQSGSFAVGTSPPPLFEITTADVDNPVNTSEQTALKLTVTNTGGTADKQDITIDVDGSQRASKTAQLDPGESATLNRDITAPDTYGQYPVTVATANRSRNLTLIVQPASSFEVNGSKVTIKQAINVSVVLKGSDLEFLGSEPWSDETSIRHWPVTMSLFVQNDSSSESVGLWREYENGDVNGPYAEQRQVSDNHTDPYSYTGSFEPGTDISVFARSYGCEWNWERHYYEDHYVRAWQDPNIILADYETRYCAKPDWTDWLTVSTTQNSGNLEIRRDGDSLPAFEQAADYQRGVDDALGNRVDENGTLQLADGELAFFYELSIANADPDDAKDTGDPDYNDAIVLFKQNSIEKSVNRGPAFQLEDVDAPARVDRTTNATATAKVTNVGDSTGEVTLERGFDGSSRETESVTLAPNETEEVTFTLPTASRASGYSYPYTISITGTQQEGSGNIYVGELDEQFMQVDSVRGQRVVDSDDTATATVKITNVGGQAGTDTVVLRAKNTDDPSPSFTTVDSETMSTGLAPGDTRQFTLDIPTSRGNYTYYVETSDSTSPEQSFFVGQSNFAINDTQSVNIGAETYDTSTLIERRGGAQRMTVEVYNEGTVGDDRDVTLTIKNKSDGSTEFTGTKTVTGGSGDLRGIDEYPAWAGYDVDLDPGYYTYEVTVYNETTGERVADTATGEIYLKNVDETGATGNDSPITVDSDSVTLGS</sequence>
<feature type="region of interest" description="Disordered" evidence="1">
    <location>
        <begin position="1065"/>
        <end position="1084"/>
    </location>
</feature>
<reference evidence="4 5" key="1">
    <citation type="submission" date="2016-10" db="EMBL/GenBank/DDBJ databases">
        <authorList>
            <person name="de Groot N.N."/>
        </authorList>
    </citation>
    <scope>NUCLEOTIDE SEQUENCE [LARGE SCALE GENOMIC DNA]</scope>
    <source>
        <strain evidence="4 5">DSM 3756</strain>
    </source>
</reference>
<dbReference type="Pfam" id="PF07705">
    <property type="entry name" value="CARDB"/>
    <property type="match status" value="1"/>
</dbReference>
<proteinExistence type="predicted"/>
<feature type="domain" description="CARDB" evidence="3">
    <location>
        <begin position="368"/>
        <end position="453"/>
    </location>
</feature>
<evidence type="ECO:0000313" key="5">
    <source>
        <dbReference type="Proteomes" id="UP000182573"/>
    </source>
</evidence>
<gene>
    <name evidence="4" type="ORF">SAMN05443574_1141</name>
</gene>
<evidence type="ECO:0000256" key="1">
    <source>
        <dbReference type="SAM" id="MobiDB-lite"/>
    </source>
</evidence>
<evidence type="ECO:0000256" key="2">
    <source>
        <dbReference type="SAM" id="Phobius"/>
    </source>
</evidence>
<evidence type="ECO:0000313" key="4">
    <source>
        <dbReference type="EMBL" id="SDX08535.1"/>
    </source>
</evidence>
<dbReference type="EMBL" id="FNOF01000014">
    <property type="protein sequence ID" value="SDX08535.1"/>
    <property type="molecule type" value="Genomic_DNA"/>
</dbReference>
<accession>A0A1H2YU05</accession>
<dbReference type="InterPro" id="IPR011635">
    <property type="entry name" value="CARDB"/>
</dbReference>
<dbReference type="AlphaFoldDB" id="A0A1H2YU05"/>
<feature type="region of interest" description="Disordered" evidence="1">
    <location>
        <begin position="1252"/>
        <end position="1274"/>
    </location>
</feature>
<organism evidence="4 5">
    <name type="scientific">Haloarcula vallismortis</name>
    <name type="common">Halobacterium vallismortis</name>
    <dbReference type="NCBI Taxonomy" id="28442"/>
    <lineage>
        <taxon>Archaea</taxon>
        <taxon>Methanobacteriati</taxon>
        <taxon>Methanobacteriota</taxon>
        <taxon>Stenosarchaea group</taxon>
        <taxon>Halobacteria</taxon>
        <taxon>Halobacteriales</taxon>
        <taxon>Haloarculaceae</taxon>
        <taxon>Haloarcula</taxon>
    </lineage>
</organism>
<dbReference type="Proteomes" id="UP000182573">
    <property type="component" value="Unassembled WGS sequence"/>
</dbReference>
<dbReference type="RefSeq" id="WP_004516132.1">
    <property type="nucleotide sequence ID" value="NZ_FNOF01000014.1"/>
</dbReference>
<feature type="compositionally biased region" description="Polar residues" evidence="1">
    <location>
        <begin position="1070"/>
        <end position="1084"/>
    </location>
</feature>
<keyword evidence="2" id="KW-0812">Transmembrane</keyword>
<dbReference type="Pfam" id="PF23960">
    <property type="entry name" value="DUF7289"/>
    <property type="match status" value="1"/>
</dbReference>
<feature type="transmembrane region" description="Helical" evidence="2">
    <location>
        <begin position="12"/>
        <end position="35"/>
    </location>
</feature>
<keyword evidence="2" id="KW-1133">Transmembrane helix</keyword>
<dbReference type="InterPro" id="IPR055713">
    <property type="entry name" value="DUF7289"/>
</dbReference>
<dbReference type="InterPro" id="IPR013783">
    <property type="entry name" value="Ig-like_fold"/>
</dbReference>
<dbReference type="Gene3D" id="2.60.40.10">
    <property type="entry name" value="Immunoglobulins"/>
    <property type="match status" value="4"/>
</dbReference>
<keyword evidence="2" id="KW-0472">Membrane</keyword>